<comment type="caution">
    <text evidence="3">The sequence shown here is derived from an EMBL/GenBank/DDBJ whole genome shotgun (WGS) entry which is preliminary data.</text>
</comment>
<name>A0A556C3F1_BREAU</name>
<keyword evidence="2" id="KW-0472">Membrane</keyword>
<protein>
    <submittedName>
        <fullName evidence="3">Uncharacterized protein</fullName>
    </submittedName>
</protein>
<dbReference type="Proteomes" id="UP000316406">
    <property type="component" value="Unassembled WGS sequence"/>
</dbReference>
<feature type="coiled-coil region" evidence="1">
    <location>
        <begin position="35"/>
        <end position="62"/>
    </location>
</feature>
<organism evidence="3 4">
    <name type="scientific">Brevibacterium aurantiacum</name>
    <dbReference type="NCBI Taxonomy" id="273384"/>
    <lineage>
        <taxon>Bacteria</taxon>
        <taxon>Bacillati</taxon>
        <taxon>Actinomycetota</taxon>
        <taxon>Actinomycetes</taxon>
        <taxon>Micrococcales</taxon>
        <taxon>Brevibacteriaceae</taxon>
        <taxon>Brevibacterium</taxon>
    </lineage>
</organism>
<dbReference type="AlphaFoldDB" id="A0A556C3F1"/>
<reference evidence="3 4" key="1">
    <citation type="submission" date="2019-07" db="EMBL/GenBank/DDBJ databases">
        <title>Draft genome sequence of Brevibacterium aurantiacum XU54 isolated from Xinjiang China.</title>
        <authorList>
            <person name="Xu X."/>
        </authorList>
    </citation>
    <scope>NUCLEOTIDE SEQUENCE [LARGE SCALE GENOMIC DNA]</scope>
    <source>
        <strain evidence="3 4">XU54</strain>
    </source>
</reference>
<keyword evidence="2" id="KW-1133">Transmembrane helix</keyword>
<evidence type="ECO:0000256" key="1">
    <source>
        <dbReference type="SAM" id="Coils"/>
    </source>
</evidence>
<proteinExistence type="predicted"/>
<keyword evidence="1" id="KW-0175">Coiled coil</keyword>
<feature type="transmembrane region" description="Helical" evidence="2">
    <location>
        <begin position="6"/>
        <end position="25"/>
    </location>
</feature>
<dbReference type="RefSeq" id="WP_143924562.1">
    <property type="nucleotide sequence ID" value="NZ_VLTK01000023.1"/>
</dbReference>
<gene>
    <name evidence="3" type="ORF">FO013_21275</name>
</gene>
<evidence type="ECO:0000256" key="2">
    <source>
        <dbReference type="SAM" id="Phobius"/>
    </source>
</evidence>
<dbReference type="OrthoDB" id="4809613at2"/>
<evidence type="ECO:0000313" key="3">
    <source>
        <dbReference type="EMBL" id="TSI11977.1"/>
    </source>
</evidence>
<dbReference type="EMBL" id="VLTK01000023">
    <property type="protein sequence ID" value="TSI11977.1"/>
    <property type="molecule type" value="Genomic_DNA"/>
</dbReference>
<keyword evidence="2" id="KW-0812">Transmembrane</keyword>
<keyword evidence="4" id="KW-1185">Reference proteome</keyword>
<accession>A0A556C3F1</accession>
<sequence>MDIPSFLTTYGGPGGLAAAAVWWAIQSRKFDAERRAELREDIDREQADNAALRADNAVLRSELIEERARRVHAEALLGQCRCREGKAS</sequence>
<evidence type="ECO:0000313" key="4">
    <source>
        <dbReference type="Proteomes" id="UP000316406"/>
    </source>
</evidence>